<accession>A0A4C1TCV3</accession>
<gene>
    <name evidence="2" type="ORF">EVAR_101701_1</name>
</gene>
<dbReference type="EMBL" id="BGZK01004884">
    <property type="protein sequence ID" value="GBP11410.1"/>
    <property type="molecule type" value="Genomic_DNA"/>
</dbReference>
<organism evidence="2 3">
    <name type="scientific">Eumeta variegata</name>
    <name type="common">Bagworm moth</name>
    <name type="synonym">Eumeta japonica</name>
    <dbReference type="NCBI Taxonomy" id="151549"/>
    <lineage>
        <taxon>Eukaryota</taxon>
        <taxon>Metazoa</taxon>
        <taxon>Ecdysozoa</taxon>
        <taxon>Arthropoda</taxon>
        <taxon>Hexapoda</taxon>
        <taxon>Insecta</taxon>
        <taxon>Pterygota</taxon>
        <taxon>Neoptera</taxon>
        <taxon>Endopterygota</taxon>
        <taxon>Lepidoptera</taxon>
        <taxon>Glossata</taxon>
        <taxon>Ditrysia</taxon>
        <taxon>Tineoidea</taxon>
        <taxon>Psychidae</taxon>
        <taxon>Oiketicinae</taxon>
        <taxon>Eumeta</taxon>
    </lineage>
</organism>
<feature type="region of interest" description="Disordered" evidence="1">
    <location>
        <begin position="42"/>
        <end position="77"/>
    </location>
</feature>
<reference evidence="2 3" key="1">
    <citation type="journal article" date="2019" name="Commun. Biol.">
        <title>The bagworm genome reveals a unique fibroin gene that provides high tensile strength.</title>
        <authorList>
            <person name="Kono N."/>
            <person name="Nakamura H."/>
            <person name="Ohtoshi R."/>
            <person name="Tomita M."/>
            <person name="Numata K."/>
            <person name="Arakawa K."/>
        </authorList>
    </citation>
    <scope>NUCLEOTIDE SEQUENCE [LARGE SCALE GENOMIC DNA]</scope>
</reference>
<proteinExistence type="predicted"/>
<evidence type="ECO:0000313" key="3">
    <source>
        <dbReference type="Proteomes" id="UP000299102"/>
    </source>
</evidence>
<feature type="compositionally biased region" description="Basic and acidic residues" evidence="1">
    <location>
        <begin position="55"/>
        <end position="77"/>
    </location>
</feature>
<evidence type="ECO:0000313" key="2">
    <source>
        <dbReference type="EMBL" id="GBP11410.1"/>
    </source>
</evidence>
<keyword evidence="3" id="KW-1185">Reference proteome</keyword>
<protein>
    <submittedName>
        <fullName evidence="2">Uncharacterized protein</fullName>
    </submittedName>
</protein>
<dbReference type="AlphaFoldDB" id="A0A4C1TCV3"/>
<comment type="caution">
    <text evidence="2">The sequence shown here is derived from an EMBL/GenBank/DDBJ whole genome shotgun (WGS) entry which is preliminary data.</text>
</comment>
<dbReference type="Proteomes" id="UP000299102">
    <property type="component" value="Unassembled WGS sequence"/>
</dbReference>
<sequence>MVARLQTSEVFDEFWPEEGGSMLYTRGETFTPLEYLDWRKQAEKKQPQKPQLTKEQIKRLENDAKERQRKEIENKRVDFHPTQTQGFTYLLVVSLIL</sequence>
<evidence type="ECO:0000256" key="1">
    <source>
        <dbReference type="SAM" id="MobiDB-lite"/>
    </source>
</evidence>
<name>A0A4C1TCV3_EUMVA</name>